<dbReference type="EnsemblPlants" id="PGSC0003DMT400090040">
    <property type="protein sequence ID" value="PGSC0003DMT400090040"/>
    <property type="gene ID" value="PGSC0003DMG400039611"/>
</dbReference>
<accession>M1DJH5</accession>
<proteinExistence type="predicted"/>
<evidence type="ECO:0000256" key="1">
    <source>
        <dbReference type="SAM" id="MobiDB-lite"/>
    </source>
</evidence>
<dbReference type="AlphaFoldDB" id="M1DJH5"/>
<protein>
    <submittedName>
        <fullName evidence="2">Uncharacterized protein</fullName>
    </submittedName>
</protein>
<sequence length="119" mass="12564">MDDMAASESEAKTDEELLDAQKATISKDLPDLEETIVQSVIQTSLTDTSMEGSSGASVAVTHGTNAQDQSVTTVAFEDNNFSFVGGVSTVGEILIELLNLSFTRGQENVSVGGVDEFEI</sequence>
<keyword evidence="3" id="KW-1185">Reference proteome</keyword>
<dbReference type="Gramene" id="PGSC0003DMT400090040">
    <property type="protein sequence ID" value="PGSC0003DMT400090040"/>
    <property type="gene ID" value="PGSC0003DMG400039611"/>
</dbReference>
<dbReference type="Proteomes" id="UP000011115">
    <property type="component" value="Unassembled WGS sequence"/>
</dbReference>
<dbReference type="PaxDb" id="4113-PGSC0003DMT400090040"/>
<dbReference type="InParanoid" id="M1DJH5"/>
<feature type="region of interest" description="Disordered" evidence="1">
    <location>
        <begin position="1"/>
        <end position="25"/>
    </location>
</feature>
<reference evidence="2" key="2">
    <citation type="submission" date="2015-06" db="UniProtKB">
        <authorList>
            <consortium name="EnsemblPlants"/>
        </authorList>
    </citation>
    <scope>IDENTIFICATION</scope>
    <source>
        <strain evidence="2">DM1-3 516 R44</strain>
    </source>
</reference>
<evidence type="ECO:0000313" key="3">
    <source>
        <dbReference type="Proteomes" id="UP000011115"/>
    </source>
</evidence>
<dbReference type="HOGENOM" id="CLU_2065634_0_0_1"/>
<name>M1DJH5_SOLTU</name>
<evidence type="ECO:0000313" key="2">
    <source>
        <dbReference type="EnsemblPlants" id="PGSC0003DMT400090040"/>
    </source>
</evidence>
<reference evidence="3" key="1">
    <citation type="journal article" date="2011" name="Nature">
        <title>Genome sequence and analysis of the tuber crop potato.</title>
        <authorList>
            <consortium name="The Potato Genome Sequencing Consortium"/>
        </authorList>
    </citation>
    <scope>NUCLEOTIDE SEQUENCE [LARGE SCALE GENOMIC DNA]</scope>
    <source>
        <strain evidence="3">cv. DM1-3 516 R44</strain>
    </source>
</reference>
<organism evidence="2 3">
    <name type="scientific">Solanum tuberosum</name>
    <name type="common">Potato</name>
    <dbReference type="NCBI Taxonomy" id="4113"/>
    <lineage>
        <taxon>Eukaryota</taxon>
        <taxon>Viridiplantae</taxon>
        <taxon>Streptophyta</taxon>
        <taxon>Embryophyta</taxon>
        <taxon>Tracheophyta</taxon>
        <taxon>Spermatophyta</taxon>
        <taxon>Magnoliopsida</taxon>
        <taxon>eudicotyledons</taxon>
        <taxon>Gunneridae</taxon>
        <taxon>Pentapetalae</taxon>
        <taxon>asterids</taxon>
        <taxon>lamiids</taxon>
        <taxon>Solanales</taxon>
        <taxon>Solanaceae</taxon>
        <taxon>Solanoideae</taxon>
        <taxon>Solaneae</taxon>
        <taxon>Solanum</taxon>
    </lineage>
</organism>